<name>A0A1E5WHM4_9POAL</name>
<proteinExistence type="predicted"/>
<gene>
    <name evidence="5" type="ORF">BAE44_0002083</name>
</gene>
<dbReference type="OrthoDB" id="851534at2759"/>
<dbReference type="InterPro" id="IPR002902">
    <property type="entry name" value="GNK2"/>
</dbReference>
<evidence type="ECO:0000259" key="4">
    <source>
        <dbReference type="PROSITE" id="PS51473"/>
    </source>
</evidence>
<keyword evidence="6" id="KW-1185">Reference proteome</keyword>
<comment type="caution">
    <text evidence="5">The sequence shown here is derived from an EMBL/GenBank/DDBJ whole genome shotgun (WGS) entry which is preliminary data.</text>
</comment>
<feature type="compositionally biased region" description="Pro residues" evidence="3">
    <location>
        <begin position="108"/>
        <end position="128"/>
    </location>
</feature>
<feature type="domain" description="Gnk2-homologous" evidence="4">
    <location>
        <begin position="1"/>
        <end position="98"/>
    </location>
</feature>
<dbReference type="STRING" id="888268.A0A1E5WHM4"/>
<dbReference type="InterPro" id="IPR038408">
    <property type="entry name" value="GNK2_sf"/>
</dbReference>
<feature type="region of interest" description="Disordered" evidence="3">
    <location>
        <begin position="102"/>
        <end position="155"/>
    </location>
</feature>
<evidence type="ECO:0000313" key="5">
    <source>
        <dbReference type="EMBL" id="OEL36902.1"/>
    </source>
</evidence>
<evidence type="ECO:0000256" key="3">
    <source>
        <dbReference type="SAM" id="MobiDB-lite"/>
    </source>
</evidence>
<dbReference type="Gene3D" id="3.30.430.20">
    <property type="entry name" value="Gnk2 domain, C-X8-C-X2-C motif"/>
    <property type="match status" value="1"/>
</dbReference>
<dbReference type="EMBL" id="LWDX02007481">
    <property type="protein sequence ID" value="OEL36902.1"/>
    <property type="molecule type" value="Genomic_DNA"/>
</dbReference>
<keyword evidence="2" id="KW-0677">Repeat</keyword>
<evidence type="ECO:0000313" key="6">
    <source>
        <dbReference type="Proteomes" id="UP000095767"/>
    </source>
</evidence>
<dbReference type="PANTHER" id="PTHR32099:SF102">
    <property type="entry name" value="OS12G0608700 PROTEIN"/>
    <property type="match status" value="1"/>
</dbReference>
<dbReference type="CDD" id="cd23509">
    <property type="entry name" value="Gnk2-like"/>
    <property type="match status" value="1"/>
</dbReference>
<dbReference type="PROSITE" id="PS51473">
    <property type="entry name" value="GNK2"/>
    <property type="match status" value="1"/>
</dbReference>
<evidence type="ECO:0000256" key="1">
    <source>
        <dbReference type="ARBA" id="ARBA00022729"/>
    </source>
</evidence>
<sequence length="179" mass="18828">MNKTRWQLLSQLAESAGDQPLRVMIGSLAYPDHVRGYPYAQMAYGLVQCTRDLRPSECTRCLKDQLVAVSGNITDMTTSTNGFVKGFSCYLRYQLNHPIDIVAGQEPAPSPHSPQPLGPAPVPSPHSPQPSGSTPVPSPDSPKPSGAAPPLGSKGSETPLVAALVAAAWTVVALFVAGV</sequence>
<dbReference type="AlphaFoldDB" id="A0A1E5WHM4"/>
<organism evidence="5 6">
    <name type="scientific">Dichanthelium oligosanthes</name>
    <dbReference type="NCBI Taxonomy" id="888268"/>
    <lineage>
        <taxon>Eukaryota</taxon>
        <taxon>Viridiplantae</taxon>
        <taxon>Streptophyta</taxon>
        <taxon>Embryophyta</taxon>
        <taxon>Tracheophyta</taxon>
        <taxon>Spermatophyta</taxon>
        <taxon>Magnoliopsida</taxon>
        <taxon>Liliopsida</taxon>
        <taxon>Poales</taxon>
        <taxon>Poaceae</taxon>
        <taxon>PACMAD clade</taxon>
        <taxon>Panicoideae</taxon>
        <taxon>Panicodae</taxon>
        <taxon>Paniceae</taxon>
        <taxon>Dichantheliinae</taxon>
        <taxon>Dichanthelium</taxon>
    </lineage>
</organism>
<keyword evidence="1" id="KW-0732">Signal</keyword>
<accession>A0A1E5WHM4</accession>
<dbReference type="Pfam" id="PF01657">
    <property type="entry name" value="Stress-antifung"/>
    <property type="match status" value="1"/>
</dbReference>
<evidence type="ECO:0000256" key="2">
    <source>
        <dbReference type="ARBA" id="ARBA00022737"/>
    </source>
</evidence>
<dbReference type="PANTHER" id="PTHR32099">
    <property type="entry name" value="CYSTEINE-RICH REPEAT SECRETORY PROTEIN"/>
    <property type="match status" value="1"/>
</dbReference>
<reference evidence="5 6" key="1">
    <citation type="submission" date="2016-09" db="EMBL/GenBank/DDBJ databases">
        <title>The draft genome of Dichanthelium oligosanthes: A C3 panicoid grass species.</title>
        <authorList>
            <person name="Studer A.J."/>
            <person name="Schnable J.C."/>
            <person name="Brutnell T.P."/>
        </authorList>
    </citation>
    <scope>NUCLEOTIDE SEQUENCE [LARGE SCALE GENOMIC DNA]</scope>
    <source>
        <strain evidence="6">cv. Kellogg 1175</strain>
        <tissue evidence="5">Leaf</tissue>
    </source>
</reference>
<dbReference type="Proteomes" id="UP000095767">
    <property type="component" value="Unassembled WGS sequence"/>
</dbReference>
<protein>
    <recommendedName>
        <fullName evidence="4">Gnk2-homologous domain-containing protein</fullName>
    </recommendedName>
</protein>